<protein>
    <submittedName>
        <fullName evidence="1">Uncharacterized protein</fullName>
    </submittedName>
</protein>
<name>M2PFF7_CERS8</name>
<reference evidence="1 2" key="1">
    <citation type="journal article" date="2012" name="Proc. Natl. Acad. Sci. U.S.A.">
        <title>Comparative genomics of Ceriporiopsis subvermispora and Phanerochaete chrysosporium provide insight into selective ligninolysis.</title>
        <authorList>
            <person name="Fernandez-Fueyo E."/>
            <person name="Ruiz-Duenas F.J."/>
            <person name="Ferreira P."/>
            <person name="Floudas D."/>
            <person name="Hibbett D.S."/>
            <person name="Canessa P."/>
            <person name="Larrondo L.F."/>
            <person name="James T.Y."/>
            <person name="Seelenfreund D."/>
            <person name="Lobos S."/>
            <person name="Polanco R."/>
            <person name="Tello M."/>
            <person name="Honda Y."/>
            <person name="Watanabe T."/>
            <person name="Watanabe T."/>
            <person name="Ryu J.S."/>
            <person name="Kubicek C.P."/>
            <person name="Schmoll M."/>
            <person name="Gaskell J."/>
            <person name="Hammel K.E."/>
            <person name="St John F.J."/>
            <person name="Vanden Wymelenberg A."/>
            <person name="Sabat G."/>
            <person name="Splinter BonDurant S."/>
            <person name="Syed K."/>
            <person name="Yadav J.S."/>
            <person name="Doddapaneni H."/>
            <person name="Subramanian V."/>
            <person name="Lavin J.L."/>
            <person name="Oguiza J.A."/>
            <person name="Perez G."/>
            <person name="Pisabarro A.G."/>
            <person name="Ramirez L."/>
            <person name="Santoyo F."/>
            <person name="Master E."/>
            <person name="Coutinho P.M."/>
            <person name="Henrissat B."/>
            <person name="Lombard V."/>
            <person name="Magnuson J.K."/>
            <person name="Kuees U."/>
            <person name="Hori C."/>
            <person name="Igarashi K."/>
            <person name="Samejima M."/>
            <person name="Held B.W."/>
            <person name="Barry K.W."/>
            <person name="LaButti K.M."/>
            <person name="Lapidus A."/>
            <person name="Lindquist E.A."/>
            <person name="Lucas S.M."/>
            <person name="Riley R."/>
            <person name="Salamov A.A."/>
            <person name="Hoffmeister D."/>
            <person name="Schwenk D."/>
            <person name="Hadar Y."/>
            <person name="Yarden O."/>
            <person name="de Vries R.P."/>
            <person name="Wiebenga A."/>
            <person name="Stenlid J."/>
            <person name="Eastwood D."/>
            <person name="Grigoriev I.V."/>
            <person name="Berka R.M."/>
            <person name="Blanchette R.A."/>
            <person name="Kersten P."/>
            <person name="Martinez A.T."/>
            <person name="Vicuna R."/>
            <person name="Cullen D."/>
        </authorList>
    </citation>
    <scope>NUCLEOTIDE SEQUENCE [LARGE SCALE GENOMIC DNA]</scope>
    <source>
        <strain evidence="1 2">B</strain>
    </source>
</reference>
<gene>
    <name evidence="1" type="ORF">CERSUDRAFT_116858</name>
</gene>
<evidence type="ECO:0000313" key="2">
    <source>
        <dbReference type="Proteomes" id="UP000016930"/>
    </source>
</evidence>
<dbReference type="HOGENOM" id="CLU_2573655_0_0_1"/>
<dbReference type="AlphaFoldDB" id="M2PFF7"/>
<evidence type="ECO:0000313" key="1">
    <source>
        <dbReference type="EMBL" id="EMD34669.1"/>
    </source>
</evidence>
<organism evidence="1 2">
    <name type="scientific">Ceriporiopsis subvermispora (strain B)</name>
    <name type="common">White-rot fungus</name>
    <name type="synonym">Gelatoporia subvermispora</name>
    <dbReference type="NCBI Taxonomy" id="914234"/>
    <lineage>
        <taxon>Eukaryota</taxon>
        <taxon>Fungi</taxon>
        <taxon>Dikarya</taxon>
        <taxon>Basidiomycota</taxon>
        <taxon>Agaricomycotina</taxon>
        <taxon>Agaricomycetes</taxon>
        <taxon>Polyporales</taxon>
        <taxon>Gelatoporiaceae</taxon>
        <taxon>Gelatoporia</taxon>
    </lineage>
</organism>
<dbReference type="EMBL" id="KB445802">
    <property type="protein sequence ID" value="EMD34669.1"/>
    <property type="molecule type" value="Genomic_DNA"/>
</dbReference>
<sequence length="81" mass="8748">MQSCSTRRRRCALGAVAAPVINPSWTYCSLPALPSIFQQILHGEMIVSNVGTPIRRRRGLDDISVDGGSNCIARGCFAKPC</sequence>
<accession>M2PFF7</accession>
<proteinExistence type="predicted"/>
<dbReference type="Proteomes" id="UP000016930">
    <property type="component" value="Unassembled WGS sequence"/>
</dbReference>
<keyword evidence="2" id="KW-1185">Reference proteome</keyword>